<sequence length="556" mass="56918">MQGSSSTSATFPAAAATGSLAAHGYAAALAALPAHGHRGGRRRGGQGEPLMDRAGLVADVAGGDAEGVAEVLRVVAGGAGEGDVSALMVRDGHDLEDPAQPAGGVEVSPGLVALVVLLEEPHDGKVRGNVVLRQGDGEVLVGRSRVRLEVLLGHGRRHLGRLLGVDQVQVGGELKVGDALDAQDLVVQEVLVVRPTPSAASCMRDLALHRGGGGRLRFGVVLVVVVAVAVAGVAVVGGGGVAVDAVAQHVLVGGERGRVVVQRQLLVGEELVDAVDGAVLLGGGAGLFRLPQGRRAVGIQGPARRRGRPVVLALVALALLAVGEDLEILGVLAQPSRSLAVGAAGAGGVGQAELVGIEQQGVGVVNLQHFLFPVQAVLLLREAVDQPVAERLGQGSVLPPGRLDLLEIANLNQVLHLVNEVGEPDSRHVHEAPGAVGMDRRPLGLPVFLEQLGRLLESVGAVRVEALHEADLVLDLLQLVAIREVSVALQLVIHGREAFNECLSLAVTLGLGGRGRRRTVESGAHGRGDSFARLHCEKSGSGEANGAQRGCQFTAT</sequence>
<keyword evidence="1" id="KW-0472">Membrane</keyword>
<dbReference type="EMBL" id="JAIWOZ010000003">
    <property type="protein sequence ID" value="KAH6607976.1"/>
    <property type="molecule type" value="Genomic_DNA"/>
</dbReference>
<comment type="caution">
    <text evidence="2">The sequence shown here is derived from an EMBL/GenBank/DDBJ whole genome shotgun (WGS) entry which is preliminary data.</text>
</comment>
<feature type="transmembrane region" description="Helical" evidence="1">
    <location>
        <begin position="12"/>
        <end position="34"/>
    </location>
</feature>
<keyword evidence="3" id="KW-1185">Reference proteome</keyword>
<organism evidence="2 3">
    <name type="scientific">Trichoderma cornu-damae</name>
    <dbReference type="NCBI Taxonomy" id="654480"/>
    <lineage>
        <taxon>Eukaryota</taxon>
        <taxon>Fungi</taxon>
        <taxon>Dikarya</taxon>
        <taxon>Ascomycota</taxon>
        <taxon>Pezizomycotina</taxon>
        <taxon>Sordariomycetes</taxon>
        <taxon>Hypocreomycetidae</taxon>
        <taxon>Hypocreales</taxon>
        <taxon>Hypocreaceae</taxon>
        <taxon>Trichoderma</taxon>
    </lineage>
</organism>
<name>A0A9P8QKF7_9HYPO</name>
<feature type="transmembrane region" description="Helical" evidence="1">
    <location>
        <begin position="218"/>
        <end position="251"/>
    </location>
</feature>
<dbReference type="AlphaFoldDB" id="A0A9P8QKF7"/>
<evidence type="ECO:0000256" key="1">
    <source>
        <dbReference type="SAM" id="Phobius"/>
    </source>
</evidence>
<reference evidence="2" key="1">
    <citation type="submission" date="2021-08" db="EMBL/GenBank/DDBJ databases">
        <title>Chromosome-Level Trichoderma cornu-damae using Hi-C Data.</title>
        <authorList>
            <person name="Kim C.S."/>
        </authorList>
    </citation>
    <scope>NUCLEOTIDE SEQUENCE</scope>
    <source>
        <strain evidence="2">KA19-0412C</strain>
    </source>
</reference>
<accession>A0A9P8QKF7</accession>
<proteinExistence type="predicted"/>
<evidence type="ECO:0000313" key="2">
    <source>
        <dbReference type="EMBL" id="KAH6607976.1"/>
    </source>
</evidence>
<gene>
    <name evidence="2" type="ORF">Trco_004289</name>
</gene>
<keyword evidence="1" id="KW-0812">Transmembrane</keyword>
<evidence type="ECO:0000313" key="3">
    <source>
        <dbReference type="Proteomes" id="UP000827724"/>
    </source>
</evidence>
<protein>
    <submittedName>
        <fullName evidence="2">Uncharacterized protein</fullName>
    </submittedName>
</protein>
<keyword evidence="1" id="KW-1133">Transmembrane helix</keyword>
<dbReference type="Proteomes" id="UP000827724">
    <property type="component" value="Unassembled WGS sequence"/>
</dbReference>